<accession>A0A2M8KXC9</accession>
<name>A0A2M8KXC9_9BACT</name>
<comment type="caution">
    <text evidence="2">The sequence shown here is derived from an EMBL/GenBank/DDBJ whole genome shotgun (WGS) entry which is preliminary data.</text>
</comment>
<reference evidence="3" key="1">
    <citation type="submission" date="2017-09" db="EMBL/GenBank/DDBJ databases">
        <title>Depth-based differentiation of microbial function through sediment-hosted aquifers and enrichment of novel symbionts in the deep terrestrial subsurface.</title>
        <authorList>
            <person name="Probst A.J."/>
            <person name="Ladd B."/>
            <person name="Jarett J.K."/>
            <person name="Geller-Mcgrath D.E."/>
            <person name="Sieber C.M.K."/>
            <person name="Emerson J.B."/>
            <person name="Anantharaman K."/>
            <person name="Thomas B.C."/>
            <person name="Malmstrom R."/>
            <person name="Stieglmeier M."/>
            <person name="Klingl A."/>
            <person name="Woyke T."/>
            <person name="Ryan C.M."/>
            <person name="Banfield J.F."/>
        </authorList>
    </citation>
    <scope>NUCLEOTIDE SEQUENCE [LARGE SCALE GENOMIC DNA]</scope>
</reference>
<organism evidence="2 3">
    <name type="scientific">Candidatus Ryanbacteria bacterium CG10_big_fil_rev_8_21_14_0_10_43_42</name>
    <dbReference type="NCBI Taxonomy" id="1974864"/>
    <lineage>
        <taxon>Bacteria</taxon>
        <taxon>Candidatus Ryaniibacteriota</taxon>
    </lineage>
</organism>
<evidence type="ECO:0000313" key="3">
    <source>
        <dbReference type="Proteomes" id="UP000229098"/>
    </source>
</evidence>
<evidence type="ECO:0000259" key="1">
    <source>
        <dbReference type="Pfam" id="PF05050"/>
    </source>
</evidence>
<sequence>MKIKYLIPFHYFFGKIYLFLRQSFHHAFVKIINGYYKIRYGVPRIRDKTTDLAVFKDIFIKRDLKIMKRIEPVYIVDVGAYVGYSSWWFHIQYPGARILALEPHPETYALLKKSLSHMPGSTCWEKALWSKKTHIHLEDRNTGEWGYTAKEGGTIQTVIPLELFQENKKIDILKIDIEGGEKYIFESGHDWLERVRILIIELHDRIYPDVSIIFWNAIDKNNFQCTKKGEKIICYNMSK</sequence>
<dbReference type="InterPro" id="IPR006342">
    <property type="entry name" value="FkbM_mtfrase"/>
</dbReference>
<gene>
    <name evidence="2" type="ORF">COU90_01990</name>
</gene>
<dbReference type="Gene3D" id="3.40.50.150">
    <property type="entry name" value="Vaccinia Virus protein VP39"/>
    <property type="match status" value="1"/>
</dbReference>
<dbReference type="Proteomes" id="UP000229098">
    <property type="component" value="Unassembled WGS sequence"/>
</dbReference>
<feature type="domain" description="Methyltransferase FkbM" evidence="1">
    <location>
        <begin position="77"/>
        <end position="207"/>
    </location>
</feature>
<dbReference type="NCBIfam" id="TIGR01444">
    <property type="entry name" value="fkbM_fam"/>
    <property type="match status" value="1"/>
</dbReference>
<protein>
    <recommendedName>
        <fullName evidence="1">Methyltransferase FkbM domain-containing protein</fullName>
    </recommendedName>
</protein>
<proteinExistence type="predicted"/>
<dbReference type="SUPFAM" id="SSF53335">
    <property type="entry name" value="S-adenosyl-L-methionine-dependent methyltransferases"/>
    <property type="match status" value="1"/>
</dbReference>
<dbReference type="AlphaFoldDB" id="A0A2M8KXC9"/>
<dbReference type="InterPro" id="IPR052514">
    <property type="entry name" value="SAM-dependent_MTase"/>
</dbReference>
<dbReference type="PANTHER" id="PTHR34203">
    <property type="entry name" value="METHYLTRANSFERASE, FKBM FAMILY PROTEIN"/>
    <property type="match status" value="1"/>
</dbReference>
<dbReference type="PANTHER" id="PTHR34203:SF15">
    <property type="entry name" value="SLL1173 PROTEIN"/>
    <property type="match status" value="1"/>
</dbReference>
<evidence type="ECO:0000313" key="2">
    <source>
        <dbReference type="EMBL" id="PJE64588.1"/>
    </source>
</evidence>
<dbReference type="InterPro" id="IPR029063">
    <property type="entry name" value="SAM-dependent_MTases_sf"/>
</dbReference>
<dbReference type="Pfam" id="PF05050">
    <property type="entry name" value="Methyltransf_21"/>
    <property type="match status" value="1"/>
</dbReference>
<dbReference type="EMBL" id="PFEF01000005">
    <property type="protein sequence ID" value="PJE64588.1"/>
    <property type="molecule type" value="Genomic_DNA"/>
</dbReference>